<dbReference type="Proteomes" id="UP000283269">
    <property type="component" value="Unassembled WGS sequence"/>
</dbReference>
<evidence type="ECO:0000313" key="1">
    <source>
        <dbReference type="EMBL" id="PPQ77232.1"/>
    </source>
</evidence>
<protein>
    <submittedName>
        <fullName evidence="1">Uncharacterized protein</fullName>
    </submittedName>
</protein>
<dbReference type="InParanoid" id="A0A409WFE4"/>
<dbReference type="EMBL" id="NHYD01003441">
    <property type="protein sequence ID" value="PPQ77232.1"/>
    <property type="molecule type" value="Genomic_DNA"/>
</dbReference>
<sequence length="92" mass="10324">MPFDLECHGSNERLPLRLEVIAEDSASALAVENDSESLSNDVFCYKIYDGVESETDFFPMMDSLTVEIAYRDCGPNFVQAIATYSGYDYDCL</sequence>
<proteinExistence type="predicted"/>
<keyword evidence="2" id="KW-1185">Reference proteome</keyword>
<reference evidence="1 2" key="1">
    <citation type="journal article" date="2018" name="Evol. Lett.">
        <title>Horizontal gene cluster transfer increased hallucinogenic mushroom diversity.</title>
        <authorList>
            <person name="Reynolds H.T."/>
            <person name="Vijayakumar V."/>
            <person name="Gluck-Thaler E."/>
            <person name="Korotkin H.B."/>
            <person name="Matheny P.B."/>
            <person name="Slot J.C."/>
        </authorList>
    </citation>
    <scope>NUCLEOTIDE SEQUENCE [LARGE SCALE GENOMIC DNA]</scope>
    <source>
        <strain evidence="1 2">2631</strain>
    </source>
</reference>
<evidence type="ECO:0000313" key="2">
    <source>
        <dbReference type="Proteomes" id="UP000283269"/>
    </source>
</evidence>
<dbReference type="AlphaFoldDB" id="A0A409WFE4"/>
<name>A0A409WFE4_PSICY</name>
<comment type="caution">
    <text evidence="1">The sequence shown here is derived from an EMBL/GenBank/DDBJ whole genome shotgun (WGS) entry which is preliminary data.</text>
</comment>
<gene>
    <name evidence="1" type="ORF">CVT25_011078</name>
</gene>
<accession>A0A409WFE4</accession>
<organism evidence="1 2">
    <name type="scientific">Psilocybe cyanescens</name>
    <dbReference type="NCBI Taxonomy" id="93625"/>
    <lineage>
        <taxon>Eukaryota</taxon>
        <taxon>Fungi</taxon>
        <taxon>Dikarya</taxon>
        <taxon>Basidiomycota</taxon>
        <taxon>Agaricomycotina</taxon>
        <taxon>Agaricomycetes</taxon>
        <taxon>Agaricomycetidae</taxon>
        <taxon>Agaricales</taxon>
        <taxon>Agaricineae</taxon>
        <taxon>Strophariaceae</taxon>
        <taxon>Psilocybe</taxon>
    </lineage>
</organism>